<comment type="caution">
    <text evidence="1">The sequence shown here is derived from an EMBL/GenBank/DDBJ whole genome shotgun (WGS) entry which is preliminary data.</text>
</comment>
<organism evidence="1 2">
    <name type="scientific">Hypocrea atroviridis (strain ATCC 20476 / IMI 206040)</name>
    <name type="common">Trichoderma atroviride</name>
    <dbReference type="NCBI Taxonomy" id="452589"/>
    <lineage>
        <taxon>Eukaryota</taxon>
        <taxon>Fungi</taxon>
        <taxon>Dikarya</taxon>
        <taxon>Ascomycota</taxon>
        <taxon>Pezizomycotina</taxon>
        <taxon>Sordariomycetes</taxon>
        <taxon>Hypocreomycetidae</taxon>
        <taxon>Hypocreales</taxon>
        <taxon>Hypocreaceae</taxon>
        <taxon>Trichoderma</taxon>
    </lineage>
</organism>
<dbReference type="HOGENOM" id="CLU_2386462_0_0_1"/>
<keyword evidence="2" id="KW-1185">Reference proteome</keyword>
<proteinExistence type="predicted"/>
<evidence type="ECO:0000313" key="2">
    <source>
        <dbReference type="Proteomes" id="UP000005426"/>
    </source>
</evidence>
<reference evidence="1 2" key="1">
    <citation type="journal article" date="2011" name="Genome Biol.">
        <title>Comparative genome sequence analysis underscores mycoparasitism as the ancestral life style of Trichoderma.</title>
        <authorList>
            <person name="Kubicek C.P."/>
            <person name="Herrera-Estrella A."/>
            <person name="Seidl-Seiboth V."/>
            <person name="Martinez D.A."/>
            <person name="Druzhinina I.S."/>
            <person name="Thon M."/>
            <person name="Zeilinger S."/>
            <person name="Casas-Flores S."/>
            <person name="Horwitz B.A."/>
            <person name="Mukherjee P.K."/>
            <person name="Mukherjee M."/>
            <person name="Kredics L."/>
            <person name="Alcaraz L.D."/>
            <person name="Aerts A."/>
            <person name="Antal Z."/>
            <person name="Atanasova L."/>
            <person name="Cervantes-Badillo M.G."/>
            <person name="Challacombe J."/>
            <person name="Chertkov O."/>
            <person name="McCluskey K."/>
            <person name="Coulpier F."/>
            <person name="Deshpande N."/>
            <person name="von Doehren H."/>
            <person name="Ebbole D.J."/>
            <person name="Esquivel-Naranjo E.U."/>
            <person name="Fekete E."/>
            <person name="Flipphi M."/>
            <person name="Glaser F."/>
            <person name="Gomez-Rodriguez E.Y."/>
            <person name="Gruber S."/>
            <person name="Han C."/>
            <person name="Henrissat B."/>
            <person name="Hermosa R."/>
            <person name="Hernandez-Onate M."/>
            <person name="Karaffa L."/>
            <person name="Kosti I."/>
            <person name="Le Crom S."/>
            <person name="Lindquist E."/>
            <person name="Lucas S."/>
            <person name="Luebeck M."/>
            <person name="Luebeck P.S."/>
            <person name="Margeot A."/>
            <person name="Metz B."/>
            <person name="Misra M."/>
            <person name="Nevalainen H."/>
            <person name="Omann M."/>
            <person name="Packer N."/>
            <person name="Perrone G."/>
            <person name="Uresti-Rivera E.E."/>
            <person name="Salamov A."/>
            <person name="Schmoll M."/>
            <person name="Seiboth B."/>
            <person name="Shapiro H."/>
            <person name="Sukno S."/>
            <person name="Tamayo-Ramos J.A."/>
            <person name="Tisch D."/>
            <person name="Wiest A."/>
            <person name="Wilkinson H.H."/>
            <person name="Zhang M."/>
            <person name="Coutinho P.M."/>
            <person name="Kenerley C.M."/>
            <person name="Monte E."/>
            <person name="Baker S.E."/>
            <person name="Grigoriev I.V."/>
        </authorList>
    </citation>
    <scope>NUCLEOTIDE SEQUENCE [LARGE SCALE GENOMIC DNA]</scope>
    <source>
        <strain evidence="2">ATCC 20476 / IMI 206040</strain>
    </source>
</reference>
<name>G9P9G6_HYPAI</name>
<sequence>MRRNGQSPPAITLYSTNSPTLLATCRIHSPLRATVNTRIRRISLFPCPVSPSGRSSFLVFFKLLWPRPSKPRSSTRIYPPRQVYRLTLAESWDT</sequence>
<evidence type="ECO:0000313" key="1">
    <source>
        <dbReference type="EMBL" id="EHK40289.1"/>
    </source>
</evidence>
<protein>
    <submittedName>
        <fullName evidence="1">Uncharacterized protein</fullName>
    </submittedName>
</protein>
<dbReference type="EMBL" id="ABDG02000028">
    <property type="protein sequence ID" value="EHK40289.1"/>
    <property type="molecule type" value="Genomic_DNA"/>
</dbReference>
<accession>G9P9G6</accession>
<dbReference type="Proteomes" id="UP000005426">
    <property type="component" value="Unassembled WGS sequence"/>
</dbReference>
<gene>
    <name evidence="1" type="ORF">TRIATDRAFT_260019</name>
</gene>
<dbReference type="AlphaFoldDB" id="G9P9G6"/>